<protein>
    <submittedName>
        <fullName evidence="3">CTP:molybdopterin cytidylyltransferase MocA</fullName>
    </submittedName>
</protein>
<dbReference type="Gene3D" id="3.90.550.10">
    <property type="entry name" value="Spore Coat Polysaccharide Biosynthesis Protein SpsA, Chain A"/>
    <property type="match status" value="1"/>
</dbReference>
<evidence type="ECO:0000313" key="4">
    <source>
        <dbReference type="Proteomes" id="UP001157961"/>
    </source>
</evidence>
<accession>A0ABY1PE03</accession>
<dbReference type="SUPFAM" id="SSF53448">
    <property type="entry name" value="Nucleotide-diphospho-sugar transferases"/>
    <property type="match status" value="1"/>
</dbReference>
<organism evidence="3 4">
    <name type="scientific">Shimia sagamensis</name>
    <dbReference type="NCBI Taxonomy" id="1566352"/>
    <lineage>
        <taxon>Bacteria</taxon>
        <taxon>Pseudomonadati</taxon>
        <taxon>Pseudomonadota</taxon>
        <taxon>Alphaproteobacteria</taxon>
        <taxon>Rhodobacterales</taxon>
        <taxon>Roseobacteraceae</taxon>
    </lineage>
</organism>
<dbReference type="GO" id="GO:0016779">
    <property type="term" value="F:nucleotidyltransferase activity"/>
    <property type="evidence" value="ECO:0007669"/>
    <property type="project" value="UniProtKB-KW"/>
</dbReference>
<dbReference type="CDD" id="cd04182">
    <property type="entry name" value="GT_2_like_f"/>
    <property type="match status" value="1"/>
</dbReference>
<dbReference type="PANTHER" id="PTHR43777">
    <property type="entry name" value="MOLYBDENUM COFACTOR CYTIDYLYLTRANSFERASE"/>
    <property type="match status" value="1"/>
</dbReference>
<keyword evidence="1" id="KW-0460">Magnesium</keyword>
<dbReference type="EMBL" id="FXTY01000008">
    <property type="protein sequence ID" value="SMP32291.1"/>
    <property type="molecule type" value="Genomic_DNA"/>
</dbReference>
<gene>
    <name evidence="3" type="ORF">SAMN06265373_108160</name>
</gene>
<dbReference type="PANTHER" id="PTHR43777:SF1">
    <property type="entry name" value="MOLYBDENUM COFACTOR CYTIDYLYLTRANSFERASE"/>
    <property type="match status" value="1"/>
</dbReference>
<name>A0ABY1PE03_9RHOB</name>
<dbReference type="Proteomes" id="UP001157961">
    <property type="component" value="Unassembled WGS sequence"/>
</dbReference>
<dbReference type="InterPro" id="IPR029044">
    <property type="entry name" value="Nucleotide-diphossugar_trans"/>
</dbReference>
<feature type="domain" description="MobA-like NTP transferase" evidence="2">
    <location>
        <begin position="14"/>
        <end position="173"/>
    </location>
</feature>
<sequence length="206" mass="22225">MTDVPTSQTNIAILILAAGSSSRMRGGDKLLEEVDGRPLLQKMAKQACAVSQTVLICLRPNDTSRRVALQGLECVVVEVTDASEGMAHSLRAGIAKLPGNCSAVMVIPADMPDLTQSDLKTIAQSHEVASDAIIRATSADNHPGHPVLFPARLFGELCCLTGDIGAKNVLKRNAPSVQLIKLPDEHALTDLDTPEEWRTWRDNRLR</sequence>
<reference evidence="3 4" key="1">
    <citation type="submission" date="2017-05" db="EMBL/GenBank/DDBJ databases">
        <authorList>
            <person name="Varghese N."/>
            <person name="Submissions S."/>
        </authorList>
    </citation>
    <scope>NUCLEOTIDE SEQUENCE [LARGE SCALE GENOMIC DNA]</scope>
    <source>
        <strain evidence="3 4">DSM 29734</strain>
    </source>
</reference>
<evidence type="ECO:0000256" key="1">
    <source>
        <dbReference type="ARBA" id="ARBA00022842"/>
    </source>
</evidence>
<dbReference type="Pfam" id="PF12804">
    <property type="entry name" value="NTP_transf_3"/>
    <property type="match status" value="1"/>
</dbReference>
<dbReference type="RefSeq" id="WP_283427457.1">
    <property type="nucleotide sequence ID" value="NZ_FXTY01000008.1"/>
</dbReference>
<evidence type="ECO:0000313" key="3">
    <source>
        <dbReference type="EMBL" id="SMP32291.1"/>
    </source>
</evidence>
<dbReference type="InterPro" id="IPR025877">
    <property type="entry name" value="MobA-like_NTP_Trfase"/>
</dbReference>
<keyword evidence="3" id="KW-0548">Nucleotidyltransferase</keyword>
<keyword evidence="3" id="KW-0808">Transferase</keyword>
<comment type="caution">
    <text evidence="3">The sequence shown here is derived from an EMBL/GenBank/DDBJ whole genome shotgun (WGS) entry which is preliminary data.</text>
</comment>
<keyword evidence="4" id="KW-1185">Reference proteome</keyword>
<proteinExistence type="predicted"/>
<evidence type="ECO:0000259" key="2">
    <source>
        <dbReference type="Pfam" id="PF12804"/>
    </source>
</evidence>